<evidence type="ECO:0000259" key="5">
    <source>
        <dbReference type="Pfam" id="PF01370"/>
    </source>
</evidence>
<dbReference type="InterPro" id="IPR001509">
    <property type="entry name" value="Epimerase_deHydtase"/>
</dbReference>
<dbReference type="GO" id="GO:0048040">
    <property type="term" value="F:UDP-glucuronate decarboxylase activity"/>
    <property type="evidence" value="ECO:0007669"/>
    <property type="project" value="TreeGrafter"/>
</dbReference>
<dbReference type="InterPro" id="IPR036291">
    <property type="entry name" value="NAD(P)-bd_dom_sf"/>
</dbReference>
<dbReference type="Gene3D" id="3.40.50.720">
    <property type="entry name" value="NAD(P)-binding Rossmann-like Domain"/>
    <property type="match status" value="1"/>
</dbReference>
<dbReference type="GO" id="GO:0042732">
    <property type="term" value="P:D-xylose metabolic process"/>
    <property type="evidence" value="ECO:0007669"/>
    <property type="project" value="InterPro"/>
</dbReference>
<dbReference type="PANTHER" id="PTHR43078">
    <property type="entry name" value="UDP-GLUCURONIC ACID DECARBOXYLASE-RELATED"/>
    <property type="match status" value="1"/>
</dbReference>
<dbReference type="AlphaFoldDB" id="A0A383DWQ2"/>
<proteinExistence type="predicted"/>
<name>A0A383DWQ2_9ZZZZ</name>
<evidence type="ECO:0000256" key="3">
    <source>
        <dbReference type="ARBA" id="ARBA00023027"/>
    </source>
</evidence>
<dbReference type="GO" id="GO:0070403">
    <property type="term" value="F:NAD+ binding"/>
    <property type="evidence" value="ECO:0007669"/>
    <property type="project" value="InterPro"/>
</dbReference>
<organism evidence="6">
    <name type="scientific">marine metagenome</name>
    <dbReference type="NCBI Taxonomy" id="408172"/>
    <lineage>
        <taxon>unclassified sequences</taxon>
        <taxon>metagenomes</taxon>
        <taxon>ecological metagenomes</taxon>
    </lineage>
</organism>
<accession>A0A383DWQ2</accession>
<dbReference type="PANTHER" id="PTHR43078:SF44">
    <property type="entry name" value="CDP TYVULOSE EPIMERASE"/>
    <property type="match status" value="1"/>
</dbReference>
<evidence type="ECO:0000256" key="4">
    <source>
        <dbReference type="ARBA" id="ARBA00023239"/>
    </source>
</evidence>
<gene>
    <name evidence="6" type="ORF">METZ01_LOCUS501537</name>
</gene>
<feature type="non-terminal residue" evidence="6">
    <location>
        <position position="152"/>
    </location>
</feature>
<dbReference type="Pfam" id="PF01370">
    <property type="entry name" value="Epimerase"/>
    <property type="match status" value="1"/>
</dbReference>
<evidence type="ECO:0000256" key="1">
    <source>
        <dbReference type="ARBA" id="ARBA00001911"/>
    </source>
</evidence>
<keyword evidence="4" id="KW-0456">Lyase</keyword>
<evidence type="ECO:0000313" key="6">
    <source>
        <dbReference type="EMBL" id="SVE48683.1"/>
    </source>
</evidence>
<comment type="cofactor">
    <cofactor evidence="1">
        <name>NAD(+)</name>
        <dbReference type="ChEBI" id="CHEBI:57540"/>
    </cofactor>
</comment>
<reference evidence="6" key="1">
    <citation type="submission" date="2018-05" db="EMBL/GenBank/DDBJ databases">
        <authorList>
            <person name="Lanie J.A."/>
            <person name="Ng W.-L."/>
            <person name="Kazmierczak K.M."/>
            <person name="Andrzejewski T.M."/>
            <person name="Davidsen T.M."/>
            <person name="Wayne K.J."/>
            <person name="Tettelin H."/>
            <person name="Glass J.I."/>
            <person name="Rusch D."/>
            <person name="Podicherti R."/>
            <person name="Tsui H.-C.T."/>
            <person name="Winkler M.E."/>
        </authorList>
    </citation>
    <scope>NUCLEOTIDE SEQUENCE</scope>
</reference>
<dbReference type="EMBL" id="UINC01220671">
    <property type="protein sequence ID" value="SVE48683.1"/>
    <property type="molecule type" value="Genomic_DNA"/>
</dbReference>
<dbReference type="SUPFAM" id="SSF51735">
    <property type="entry name" value="NAD(P)-binding Rossmann-fold domains"/>
    <property type="match status" value="1"/>
</dbReference>
<dbReference type="InterPro" id="IPR044516">
    <property type="entry name" value="UXS-like"/>
</dbReference>
<keyword evidence="2" id="KW-0210">Decarboxylase</keyword>
<evidence type="ECO:0000256" key="2">
    <source>
        <dbReference type="ARBA" id="ARBA00022793"/>
    </source>
</evidence>
<protein>
    <recommendedName>
        <fullName evidence="5">NAD-dependent epimerase/dehydratase domain-containing protein</fullName>
    </recommendedName>
</protein>
<sequence>MHRHILISGGAGFVGANLAIAFKREFEGISVTALDNLKRRGSELALRRLISAGVNYHHGDIRNPEDIAEVGSFELLIECSAEASVHSGYESSPSYLLNTNLVGTIHCLEAARQFSADVIFLSTSRVYPIALLRDLPLEIKAQRFDIPERQSG</sequence>
<dbReference type="GO" id="GO:0005737">
    <property type="term" value="C:cytoplasm"/>
    <property type="evidence" value="ECO:0007669"/>
    <property type="project" value="TreeGrafter"/>
</dbReference>
<keyword evidence="3" id="KW-0520">NAD</keyword>
<feature type="domain" description="NAD-dependent epimerase/dehydratase" evidence="5">
    <location>
        <begin position="5"/>
        <end position="128"/>
    </location>
</feature>